<dbReference type="InterPro" id="IPR051846">
    <property type="entry name" value="SH2_domain_adapters"/>
</dbReference>
<protein>
    <submittedName>
        <fullName evidence="5">DUF5011 domain-containing protein</fullName>
    </submittedName>
</protein>
<feature type="domain" description="Putative mucin/carbohydrate-binding" evidence="3">
    <location>
        <begin position="669"/>
        <end position="774"/>
    </location>
</feature>
<accession>A0A6I1MJN6</accession>
<evidence type="ECO:0000259" key="3">
    <source>
        <dbReference type="Pfam" id="PF03272"/>
    </source>
</evidence>
<keyword evidence="1" id="KW-0727">SH2 domain</keyword>
<evidence type="ECO:0000256" key="1">
    <source>
        <dbReference type="ARBA" id="ARBA00022999"/>
    </source>
</evidence>
<feature type="domain" description="Pesticidal crystal protein Cry22Aa Ig-like" evidence="4">
    <location>
        <begin position="365"/>
        <end position="436"/>
    </location>
</feature>
<feature type="signal peptide" evidence="2">
    <location>
        <begin position="1"/>
        <end position="26"/>
    </location>
</feature>
<dbReference type="EMBL" id="WHJC01000055">
    <property type="protein sequence ID" value="MPQ43300.1"/>
    <property type="molecule type" value="Genomic_DNA"/>
</dbReference>
<feature type="domain" description="Pesticidal crystal protein Cry22Aa Ig-like" evidence="4">
    <location>
        <begin position="1412"/>
        <end position="1482"/>
    </location>
</feature>
<dbReference type="Pfam" id="PF16403">
    <property type="entry name" value="Bact_surface_Ig-like"/>
    <property type="match status" value="10"/>
</dbReference>
<evidence type="ECO:0000313" key="5">
    <source>
        <dbReference type="EMBL" id="MPQ43300.1"/>
    </source>
</evidence>
<sequence>MKSKKIIALVVSSTLFLSCFNTLTFAKIKNLELNKIVLSENKQQINPLENNIIQVNDLIGSPSQASERFTSLDGGIFKIGFDEQNKKLKVLDIKSTYFSTLTMKRPYFILKVLDTNWRVKKEIMFIGDDLTGWGKENEINNFQYNYGDILSLWGNTNRTIAIYGEILGLPQDYPYMMPNTSDFYNFQITKDGLRAVHNPYTGNETLSSNVIDVRSEFLQDSKYMRKLSHSSDAFSITFDEITKQIKVINRRDDYYLKRYLMHFPYFKISILDKNRREKLNLIIYNNETGKSKTLDSLHNFKYEYGDIIKIWCLSPKRQSILGRVLNASADYSKGMLHIKNIKELEDLAFEITPKGLKEIRNEPPQILGIDNVTILKGSNFNKMENVSAIDDFDGDVTSNLTVIGDVNTNRLGTYTLTYKAYDSSKKETEMLREVKVIDKSQIKNYKIKVEGLSNKEKFNITFDNFSKQFQVNDKKNEVIHSGFNNLKYFGIKIFDKSLNEKLNISLNGDDLGITKKLNILQNFKYDYDDFIYIYHKEPSNLKIHGKIINEKENYTDGIQNEDNLTNTYFQLTENGLKAIYNGSPIIKGIKDTILKVGENFNSLEGITIEDDFDKNLVPTVTGTIDINTPNTYNLIYTVKDSCGKTSIRRRKVIVREVLPLEDNTIIVEGYDYRKFLDIGFNVNTKRITLSRFTPNSYFHGGFREFFKIKIKDRGNKEKLSITINGMDFSSTSKLDILNNFNFQYGDIIELWHTSPKSINGNIKIKGAVINSKENYANGLSLNDLNNTKFEITPSGLKAIYNENPVISGIDNITLKVGEFFDPLEGVSVSDYYDNNLVPTITGDVNTNIAGNYSLTYTARDSVGRETSSIRKIIVRTNEKPVLSGNDNKTIKIGDAFNPLEGIIATDFEDKDLNSKISVIGSVNNNTVGDYKLTYSVTDSDGNATTAERIITVRTNTKPKFTGVEDATILVGEAFNSKLSVVASDKEDGDISNKVKITGTVDNNTIGTYELVYSVKDLDNNETLTKRKVTVRSNEKPVIVGADHITIKAYDTFNENLGITATDLEDNDLTNKILVTGSVDNNTVGDYKLTYSVTDSDGNTTTLERKVNVIVKPELEKNKIKVLGLGNYEKFKIEFEELEKKLKIKDVRNSPIHVYFHNRRYFTFHLLDKNYREKVKITLNGNDLGTSSKLNQLENFKYEYGDIIKLEHAEPGRLKITGDIIDKRENYLDGVGNRDNIDNVYFQITANGLKSIYNEVPIISGINNITLKVGDAFNPLDGITVTDDYDKKLVPTIIGTVDTNVAGNYSLTYTAIDSMGREVTSTRNVIVRSNEKPVINGVSNVTIKVNDEFKPLEGIVASDKEDLDLTNAIKLKGAVDKTKVGTYDLIYSVRDSDNNETIVTRRVIVRSNEKPVISGNDNKTIKIGDIFNPLEGIIATDFEDKDLNSKILVTGSVNNNIVGDYKLTYSVTDSDGNTTTLERGITVRTNTKPKFTGVEDTTILVGEVFDSKLSVVALDKEDGDISNKVKITGTVDNNTIGTYELVYSVKDLDNNETLTKRKVTVRSNEKPVIVGAD</sequence>
<dbReference type="PANTHER" id="PTHR15127:SF32">
    <property type="entry name" value="HEAVYWEIGHT, ISOFORM A"/>
    <property type="match status" value="1"/>
</dbReference>
<dbReference type="InterPro" id="IPR004954">
    <property type="entry name" value="Mucin-bd"/>
</dbReference>
<feature type="domain" description="Putative mucin/carbohydrate-binding" evidence="3">
    <location>
        <begin position="1122"/>
        <end position="1224"/>
    </location>
</feature>
<reference evidence="5 6" key="1">
    <citation type="submission" date="2019-10" db="EMBL/GenBank/DDBJ databases">
        <title>The Genome Sequence of Clostridium tarantellae Isolated from Fish Brain.</title>
        <authorList>
            <person name="Bano L."/>
            <person name="Kiel M."/>
            <person name="Sales G."/>
            <person name="Doxey A.C."/>
            <person name="Mansfield M.J."/>
            <person name="Schiavone M."/>
            <person name="Rossetto O."/>
            <person name="Pirazzini M."/>
            <person name="Dobrindt U."/>
            <person name="Montecucco C."/>
        </authorList>
    </citation>
    <scope>NUCLEOTIDE SEQUENCE [LARGE SCALE GENOMIC DNA]</scope>
    <source>
        <strain evidence="5 6">DSM 3997</strain>
    </source>
</reference>
<dbReference type="PANTHER" id="PTHR15127">
    <property type="entry name" value="HEAVYWEIGHT, ISOFORM A"/>
    <property type="match status" value="1"/>
</dbReference>
<feature type="domain" description="Pesticidal crystal protein Cry22Aa Ig-like" evidence="4">
    <location>
        <begin position="882"/>
        <end position="952"/>
    </location>
</feature>
<evidence type="ECO:0000256" key="2">
    <source>
        <dbReference type="SAM" id="SignalP"/>
    </source>
</evidence>
<feature type="domain" description="Pesticidal crystal protein Cry22Aa Ig-like" evidence="4">
    <location>
        <begin position="586"/>
        <end position="654"/>
    </location>
</feature>
<dbReference type="InterPro" id="IPR013783">
    <property type="entry name" value="Ig-like_fold"/>
</dbReference>
<dbReference type="Pfam" id="PF03272">
    <property type="entry name" value="Mucin_bdg"/>
    <property type="match status" value="3"/>
</dbReference>
<feature type="domain" description="Putative mucin/carbohydrate-binding" evidence="3">
    <location>
        <begin position="450"/>
        <end position="576"/>
    </location>
</feature>
<dbReference type="GO" id="GO:0001784">
    <property type="term" value="F:phosphotyrosine residue binding"/>
    <property type="evidence" value="ECO:0007669"/>
    <property type="project" value="TreeGrafter"/>
</dbReference>
<feature type="non-terminal residue" evidence="5">
    <location>
        <position position="1572"/>
    </location>
</feature>
<evidence type="ECO:0000259" key="4">
    <source>
        <dbReference type="Pfam" id="PF16403"/>
    </source>
</evidence>
<feature type="chain" id="PRO_5026143688" evidence="2">
    <location>
        <begin position="27"/>
        <end position="1572"/>
    </location>
</feature>
<organism evidence="5 6">
    <name type="scientific">Clostridium tarantellae</name>
    <dbReference type="NCBI Taxonomy" id="39493"/>
    <lineage>
        <taxon>Bacteria</taxon>
        <taxon>Bacillati</taxon>
        <taxon>Bacillota</taxon>
        <taxon>Clostridia</taxon>
        <taxon>Eubacteriales</taxon>
        <taxon>Clostridiaceae</taxon>
        <taxon>Clostridium</taxon>
    </lineage>
</organism>
<feature type="domain" description="Pesticidal crystal protein Cry22Aa Ig-like" evidence="4">
    <location>
        <begin position="1334"/>
        <end position="1404"/>
    </location>
</feature>
<dbReference type="InterPro" id="IPR032179">
    <property type="entry name" value="Cry22Aa_Ig-like"/>
</dbReference>
<keyword evidence="2" id="KW-0732">Signal</keyword>
<dbReference type="Gene3D" id="2.60.40.10">
    <property type="entry name" value="Immunoglobulins"/>
    <property type="match status" value="10"/>
</dbReference>
<name>A0A6I1MJN6_9CLOT</name>
<feature type="domain" description="Pesticidal crystal protein Cry22Aa Ig-like" evidence="4">
    <location>
        <begin position="1489"/>
        <end position="1560"/>
    </location>
</feature>
<dbReference type="PROSITE" id="PS51257">
    <property type="entry name" value="PROKAR_LIPOPROTEIN"/>
    <property type="match status" value="1"/>
</dbReference>
<keyword evidence="6" id="KW-1185">Reference proteome</keyword>
<feature type="domain" description="Pesticidal crystal protein Cry22Aa Ig-like" evidence="4">
    <location>
        <begin position="806"/>
        <end position="874"/>
    </location>
</feature>
<feature type="domain" description="Pesticidal crystal protein Cry22Aa Ig-like" evidence="4">
    <location>
        <begin position="959"/>
        <end position="1030"/>
    </location>
</feature>
<comment type="caution">
    <text evidence="5">The sequence shown here is derived from an EMBL/GenBank/DDBJ whole genome shotgun (WGS) entry which is preliminary data.</text>
</comment>
<proteinExistence type="predicted"/>
<evidence type="ECO:0000313" key="6">
    <source>
        <dbReference type="Proteomes" id="UP000430345"/>
    </source>
</evidence>
<dbReference type="OrthoDB" id="9812811at2"/>
<gene>
    <name evidence="5" type="ORF">GBZ86_05925</name>
</gene>
<feature type="domain" description="Pesticidal crystal protein Cry22Aa Ig-like" evidence="4">
    <location>
        <begin position="1039"/>
        <end position="1108"/>
    </location>
</feature>
<dbReference type="RefSeq" id="WP_152888701.1">
    <property type="nucleotide sequence ID" value="NZ_WHJC01000055.1"/>
</dbReference>
<dbReference type="Proteomes" id="UP000430345">
    <property type="component" value="Unassembled WGS sequence"/>
</dbReference>
<feature type="domain" description="Pesticidal crystal protein Cry22Aa Ig-like" evidence="4">
    <location>
        <begin position="1258"/>
        <end position="1326"/>
    </location>
</feature>